<keyword evidence="2" id="KW-0813">Transport</keyword>
<evidence type="ECO:0000256" key="5">
    <source>
        <dbReference type="ARBA" id="ARBA00023004"/>
    </source>
</evidence>
<keyword evidence="4" id="KW-0812">Transmembrane</keyword>
<dbReference type="InterPro" id="IPR012910">
    <property type="entry name" value="Plug_dom"/>
</dbReference>
<keyword evidence="5" id="KW-0408">Iron</keyword>
<proteinExistence type="predicted"/>
<dbReference type="GO" id="GO:0009279">
    <property type="term" value="C:cell outer membrane"/>
    <property type="evidence" value="ECO:0007669"/>
    <property type="project" value="UniProtKB-SubCell"/>
</dbReference>
<evidence type="ECO:0000313" key="12">
    <source>
        <dbReference type="EMBL" id="SVA84611.1"/>
    </source>
</evidence>
<feature type="domain" description="TonB-dependent receptor plug" evidence="11">
    <location>
        <begin position="44"/>
        <end position="157"/>
    </location>
</feature>
<dbReference type="Gene3D" id="2.40.170.20">
    <property type="entry name" value="TonB-dependent receptor, beta-barrel domain"/>
    <property type="match status" value="1"/>
</dbReference>
<feature type="non-terminal residue" evidence="12">
    <location>
        <position position="758"/>
    </location>
</feature>
<comment type="subcellular location">
    <subcellularLocation>
        <location evidence="1">Cell outer membrane</location>
        <topology evidence="1">Multi-pass membrane protein</topology>
    </subcellularLocation>
</comment>
<dbReference type="SUPFAM" id="SSF56935">
    <property type="entry name" value="Porins"/>
    <property type="match status" value="1"/>
</dbReference>
<dbReference type="InterPro" id="IPR039426">
    <property type="entry name" value="TonB-dep_rcpt-like"/>
</dbReference>
<dbReference type="InterPro" id="IPR000531">
    <property type="entry name" value="Beta-barrel_TonB"/>
</dbReference>
<sequence length="758" mass="83635">MDKNNIYTKTSVAVAVSLALNAPHLSAQQLEEIIVTAAKREQTAQEIPYNISVISGDQLDRLGISDPEAFLRVVPGLSNFDEGPHVGGARNNYQLRGMNVNNAGNEDDNPSISQNTVSTYLGEVPFFFPMKLFDLNRIEVLRGPQGTLYGAGSVGGTIRFIPNKPSLEEETMDLRAKLSSTDHSSDTGYDFNLTANIPMSDTLAFRGTVGYEKMSGFIDAIGLVAQEGTPRDTGAVILADPSDIVGSPAAAGPSIKDSNEGSRTYIRASVLSKPSDTVEIGLNFNYQEVKADNRYEHNPNYGSGENYVTHKAHTDPSDGDFTLIDLDVEVDLGFARLTSNTGVANMSLFGVSDSSGFLRTNLPQYYFGNPRVYSPIDRDQDVDTFTQELRLASQTDGKISWIGGLFYLKRDLDFDLYQPLLGVTDYTNAYFGTTGLGIDFTDVLAYGGQQQEFTDFSIFGEVTYQITDQWQVTAGVRRFDNETKGTAGIPLPYASRTFEFYYYGTATDDFLLGGINPTNGQDDGTLIKLNTSYDVNENTMVFATYAEGFRASGVNQLPEFDPWGTDYREFLTFEPDNVKNYEVGIKGVFNDRFTYSFTRFNTDWENFQVTLYSLFGIGFVDNVPSAESKGFEFEINGNLTDNFNINFGYSHADAKITESFLYSRIADKYVSKGARLPGSAENEMFVAGSYQLPSTASGADVFIDVSASYKGDAISNFKETEANYQVFESFTIWNASITWDKDNYSISIFGNNLSDELG</sequence>
<evidence type="ECO:0008006" key="13">
    <source>
        <dbReference type="Google" id="ProtNLM"/>
    </source>
</evidence>
<dbReference type="Pfam" id="PF00593">
    <property type="entry name" value="TonB_dep_Rec_b-barrel"/>
    <property type="match status" value="1"/>
</dbReference>
<name>A0A381Z6Q2_9ZZZZ</name>
<gene>
    <name evidence="12" type="ORF">METZ01_LOCUS137465</name>
</gene>
<organism evidence="12">
    <name type="scientific">marine metagenome</name>
    <dbReference type="NCBI Taxonomy" id="408172"/>
    <lineage>
        <taxon>unclassified sequences</taxon>
        <taxon>metagenomes</taxon>
        <taxon>ecological metagenomes</taxon>
    </lineage>
</organism>
<evidence type="ECO:0000256" key="7">
    <source>
        <dbReference type="ARBA" id="ARBA00023077"/>
    </source>
</evidence>
<evidence type="ECO:0000256" key="3">
    <source>
        <dbReference type="ARBA" id="ARBA00022496"/>
    </source>
</evidence>
<dbReference type="EMBL" id="UINC01020061">
    <property type="protein sequence ID" value="SVA84611.1"/>
    <property type="molecule type" value="Genomic_DNA"/>
</dbReference>
<dbReference type="AlphaFoldDB" id="A0A381Z6Q2"/>
<accession>A0A381Z6Q2</accession>
<feature type="domain" description="TonB-dependent receptor-like beta-barrel" evidence="10">
    <location>
        <begin position="280"/>
        <end position="753"/>
    </location>
</feature>
<dbReference type="PROSITE" id="PS52016">
    <property type="entry name" value="TONB_DEPENDENT_REC_3"/>
    <property type="match status" value="1"/>
</dbReference>
<evidence type="ECO:0000256" key="4">
    <source>
        <dbReference type="ARBA" id="ARBA00022692"/>
    </source>
</evidence>
<keyword evidence="8" id="KW-0472">Membrane</keyword>
<reference evidence="12" key="1">
    <citation type="submission" date="2018-05" db="EMBL/GenBank/DDBJ databases">
        <authorList>
            <person name="Lanie J.A."/>
            <person name="Ng W.-L."/>
            <person name="Kazmierczak K.M."/>
            <person name="Andrzejewski T.M."/>
            <person name="Davidsen T.M."/>
            <person name="Wayne K.J."/>
            <person name="Tettelin H."/>
            <person name="Glass J.I."/>
            <person name="Rusch D."/>
            <person name="Podicherti R."/>
            <person name="Tsui H.-C.T."/>
            <person name="Winkler M.E."/>
        </authorList>
    </citation>
    <scope>NUCLEOTIDE SEQUENCE</scope>
</reference>
<keyword evidence="9" id="KW-0998">Cell outer membrane</keyword>
<keyword evidence="3" id="KW-0410">Iron transport</keyword>
<keyword evidence="7" id="KW-0798">TonB box</keyword>
<protein>
    <recommendedName>
        <fullName evidence="13">TonB-dependent receptor plug domain-containing protein</fullName>
    </recommendedName>
</protein>
<dbReference type="Pfam" id="PF07715">
    <property type="entry name" value="Plug"/>
    <property type="match status" value="1"/>
</dbReference>
<evidence type="ECO:0000256" key="8">
    <source>
        <dbReference type="ARBA" id="ARBA00023136"/>
    </source>
</evidence>
<evidence type="ECO:0000256" key="9">
    <source>
        <dbReference type="ARBA" id="ARBA00023237"/>
    </source>
</evidence>
<dbReference type="PANTHER" id="PTHR32552">
    <property type="entry name" value="FERRICHROME IRON RECEPTOR-RELATED"/>
    <property type="match status" value="1"/>
</dbReference>
<dbReference type="GO" id="GO:0006826">
    <property type="term" value="P:iron ion transport"/>
    <property type="evidence" value="ECO:0007669"/>
    <property type="project" value="UniProtKB-KW"/>
</dbReference>
<evidence type="ECO:0000259" key="11">
    <source>
        <dbReference type="Pfam" id="PF07715"/>
    </source>
</evidence>
<evidence type="ECO:0000256" key="1">
    <source>
        <dbReference type="ARBA" id="ARBA00004571"/>
    </source>
</evidence>
<dbReference type="InterPro" id="IPR036942">
    <property type="entry name" value="Beta-barrel_TonB_sf"/>
</dbReference>
<keyword evidence="6" id="KW-0406">Ion transport</keyword>
<dbReference type="PANTHER" id="PTHR32552:SF81">
    <property type="entry name" value="TONB-DEPENDENT OUTER MEMBRANE RECEPTOR"/>
    <property type="match status" value="1"/>
</dbReference>
<evidence type="ECO:0000259" key="10">
    <source>
        <dbReference type="Pfam" id="PF00593"/>
    </source>
</evidence>
<evidence type="ECO:0000256" key="6">
    <source>
        <dbReference type="ARBA" id="ARBA00023065"/>
    </source>
</evidence>
<evidence type="ECO:0000256" key="2">
    <source>
        <dbReference type="ARBA" id="ARBA00022448"/>
    </source>
</evidence>